<evidence type="ECO:0000259" key="7">
    <source>
        <dbReference type="Pfam" id="PF00361"/>
    </source>
</evidence>
<dbReference type="InterPro" id="IPR001750">
    <property type="entry name" value="ND/Mrp_TM"/>
</dbReference>
<evidence type="ECO:0000313" key="9">
    <source>
        <dbReference type="Proteomes" id="UP000632740"/>
    </source>
</evidence>
<dbReference type="HAMAP" id="MF_00445">
    <property type="entry name" value="NDH1_NuoN_1"/>
    <property type="match status" value="1"/>
</dbReference>
<feature type="transmembrane region" description="Helical" evidence="5">
    <location>
        <begin position="46"/>
        <end position="65"/>
    </location>
</feature>
<dbReference type="PANTHER" id="PTHR22773">
    <property type="entry name" value="NADH DEHYDROGENASE"/>
    <property type="match status" value="1"/>
</dbReference>
<feature type="transmembrane region" description="Helical" evidence="5">
    <location>
        <begin position="359"/>
        <end position="380"/>
    </location>
</feature>
<dbReference type="GO" id="GO:0005886">
    <property type="term" value="C:plasma membrane"/>
    <property type="evidence" value="ECO:0007669"/>
    <property type="project" value="UniProtKB-SubCell"/>
</dbReference>
<feature type="transmembrane region" description="Helical" evidence="5">
    <location>
        <begin position="273"/>
        <end position="294"/>
    </location>
</feature>
<evidence type="ECO:0000256" key="1">
    <source>
        <dbReference type="ARBA" id="ARBA00004127"/>
    </source>
</evidence>
<evidence type="ECO:0000256" key="5">
    <source>
        <dbReference type="HAMAP-Rule" id="MF_00445"/>
    </source>
</evidence>
<dbReference type="GO" id="GO:0008137">
    <property type="term" value="F:NADH dehydrogenase (ubiquinone) activity"/>
    <property type="evidence" value="ECO:0007669"/>
    <property type="project" value="InterPro"/>
</dbReference>
<feature type="transmembrane region" description="Helical" evidence="5">
    <location>
        <begin position="306"/>
        <end position="325"/>
    </location>
</feature>
<feature type="transmembrane region" description="Helical" evidence="5">
    <location>
        <begin position="236"/>
        <end position="261"/>
    </location>
</feature>
<dbReference type="AlphaFoldDB" id="A0A919P774"/>
<dbReference type="EMBL" id="BONK01000010">
    <property type="protein sequence ID" value="GIG22229.1"/>
    <property type="molecule type" value="Genomic_DNA"/>
</dbReference>
<feature type="transmembrane region" description="Helical" evidence="5">
    <location>
        <begin position="536"/>
        <end position="559"/>
    </location>
</feature>
<feature type="transmembrane region" description="Helical" evidence="5">
    <location>
        <begin position="139"/>
        <end position="156"/>
    </location>
</feature>
<feature type="transmembrane region" description="Helical" evidence="5">
    <location>
        <begin position="12"/>
        <end position="34"/>
    </location>
</feature>
<dbReference type="GO" id="GO:0050136">
    <property type="term" value="F:NADH dehydrogenase (quinone) (non-electrogenic) activity"/>
    <property type="evidence" value="ECO:0007669"/>
    <property type="project" value="UniProtKB-UniRule"/>
</dbReference>
<feature type="transmembrane region" description="Helical" evidence="5">
    <location>
        <begin position="448"/>
        <end position="468"/>
    </location>
</feature>
<comment type="similarity">
    <text evidence="5">Belongs to the complex I subunit 2 family.</text>
</comment>
<feature type="transmembrane region" description="Helical" evidence="5">
    <location>
        <begin position="413"/>
        <end position="436"/>
    </location>
</feature>
<keyword evidence="5" id="KW-0874">Quinone</keyword>
<sequence>MSDFTAPTVAWAQLSPVLIVLLAAVVGVLVEAFVPAARRRAVQLGLSVVALAGALVAVAALWSGVSDDGGTAVLGGSLIVDGPTLVLQGTLALLALLALLVVVDRTETGEDAFAPSASSVPGSEYEELARRKGVEQTEIYPLLLFATGGMLIFPAAGDLLTLFVALEVLSLPLYLLTGMARRRRLLSQEASMKYFLLGAFTSALMLFGIALVYGYSGSLRYSTIADATQEASGLDGLLLVGSVLILAGLLFKVGAAPFHTWTPDVYQGAPTPITGFMAACTKVAAFGALLRIVYVVLPGLDWDLSVVLWTVTILTMVVGTVGALVQTDMKRVLGYSSIAHAGFILTGVVALNQAGLTAVLFYLLVYGAATIGAFGVVWLVRERSVQPDGSAGAVLGEASHLSQWAGLGRSNPALALVFALFLLSFAGIPLTAGFAGKFAVFSAAIEGGAWPLALIGVLSSSAAAFFYVRIIVLMFFTEPAGSPEAEGAAAAEDGASGLPLDVPAAQVPAEQPATALAVEVRAAATTTTTVVGTEGFAAVAIAVCAAATVILGVAPSWLLELIGGVAQFLP</sequence>
<dbReference type="Pfam" id="PF00361">
    <property type="entry name" value="Proton_antipo_M"/>
    <property type="match status" value="1"/>
</dbReference>
<keyword evidence="3 5" id="KW-1133">Transmembrane helix</keyword>
<keyword evidence="4 5" id="KW-0472">Membrane</keyword>
<evidence type="ECO:0000313" key="8">
    <source>
        <dbReference type="EMBL" id="GIG22229.1"/>
    </source>
</evidence>
<gene>
    <name evidence="5 8" type="primary">nuoN</name>
    <name evidence="8" type="ORF">Cch01nite_29530</name>
</gene>
<dbReference type="GO" id="GO:0012505">
    <property type="term" value="C:endomembrane system"/>
    <property type="evidence" value="ECO:0007669"/>
    <property type="project" value="UniProtKB-SubCell"/>
</dbReference>
<feature type="domain" description="NADH:quinone oxidoreductase/Mrp antiporter transmembrane" evidence="7">
    <location>
        <begin position="156"/>
        <end position="460"/>
    </location>
</feature>
<protein>
    <recommendedName>
        <fullName evidence="5">NADH-quinone oxidoreductase subunit N</fullName>
        <ecNumber evidence="5">7.1.1.-</ecNumber>
    </recommendedName>
    <alternativeName>
        <fullName evidence="5">NADH dehydrogenase I subunit N</fullName>
    </alternativeName>
    <alternativeName>
        <fullName evidence="5">NDH-1 subunit N</fullName>
    </alternativeName>
</protein>
<dbReference type="EC" id="7.1.1.-" evidence="5"/>
<feature type="transmembrane region" description="Helical" evidence="5">
    <location>
        <begin position="194"/>
        <end position="216"/>
    </location>
</feature>
<keyword evidence="5" id="KW-0520">NAD</keyword>
<accession>A0A919P774</accession>
<evidence type="ECO:0000256" key="3">
    <source>
        <dbReference type="ARBA" id="ARBA00022989"/>
    </source>
</evidence>
<comment type="caution">
    <text evidence="8">The sequence shown here is derived from an EMBL/GenBank/DDBJ whole genome shotgun (WGS) entry which is preliminary data.</text>
</comment>
<organism evidence="8 9">
    <name type="scientific">Cellulomonas chitinilytica</name>
    <dbReference type="NCBI Taxonomy" id="398759"/>
    <lineage>
        <taxon>Bacteria</taxon>
        <taxon>Bacillati</taxon>
        <taxon>Actinomycetota</taxon>
        <taxon>Actinomycetes</taxon>
        <taxon>Micrococcales</taxon>
        <taxon>Cellulomonadaceae</taxon>
        <taxon>Cellulomonas</taxon>
    </lineage>
</organism>
<dbReference type="RefSeq" id="WP_203756538.1">
    <property type="nucleotide sequence ID" value="NZ_BONK01000010.1"/>
</dbReference>
<reference evidence="8" key="1">
    <citation type="submission" date="2021-01" db="EMBL/GenBank/DDBJ databases">
        <title>Whole genome shotgun sequence of Cellulomonas chitinilytica NBRC 110799.</title>
        <authorList>
            <person name="Komaki H."/>
            <person name="Tamura T."/>
        </authorList>
    </citation>
    <scope>NUCLEOTIDE SEQUENCE</scope>
    <source>
        <strain evidence="8">NBRC 110799</strain>
    </source>
</reference>
<feature type="transmembrane region" description="Helical" evidence="5">
    <location>
        <begin position="332"/>
        <end position="353"/>
    </location>
</feature>
<dbReference type="NCBIfam" id="NF004441">
    <property type="entry name" value="PRK05777.1-4"/>
    <property type="match status" value="1"/>
</dbReference>
<dbReference type="NCBIfam" id="TIGR01770">
    <property type="entry name" value="NDH_I_N"/>
    <property type="match status" value="1"/>
</dbReference>
<comment type="subcellular location">
    <subcellularLocation>
        <location evidence="5">Cell membrane</location>
        <topology evidence="5">Multi-pass membrane protein</topology>
    </subcellularLocation>
    <subcellularLocation>
        <location evidence="1">Endomembrane system</location>
        <topology evidence="1">Multi-pass membrane protein</topology>
    </subcellularLocation>
    <subcellularLocation>
        <location evidence="6">Membrane</location>
        <topology evidence="6">Multi-pass membrane protein</topology>
    </subcellularLocation>
</comment>
<evidence type="ECO:0000256" key="4">
    <source>
        <dbReference type="ARBA" id="ARBA00023136"/>
    </source>
</evidence>
<keyword evidence="2 5" id="KW-0812">Transmembrane</keyword>
<feature type="transmembrane region" description="Helical" evidence="5">
    <location>
        <begin position="85"/>
        <end position="103"/>
    </location>
</feature>
<dbReference type="InterPro" id="IPR010096">
    <property type="entry name" value="NADH-Q_OxRdtase_suN/2"/>
</dbReference>
<feature type="transmembrane region" description="Helical" evidence="5">
    <location>
        <begin position="162"/>
        <end position="182"/>
    </location>
</feature>
<comment type="subunit">
    <text evidence="5">NDH-1 is composed of 14 different subunits. Subunits NuoA, H, J, K, L, M, N constitute the membrane sector of the complex.</text>
</comment>
<keyword evidence="5" id="KW-0813">Transport</keyword>
<evidence type="ECO:0000256" key="2">
    <source>
        <dbReference type="ARBA" id="ARBA00022692"/>
    </source>
</evidence>
<keyword evidence="9" id="KW-1185">Reference proteome</keyword>
<name>A0A919P774_9CELL</name>
<comment type="catalytic activity">
    <reaction evidence="5">
        <text>a quinone + NADH + 5 H(+)(in) = a quinol + NAD(+) + 4 H(+)(out)</text>
        <dbReference type="Rhea" id="RHEA:57888"/>
        <dbReference type="ChEBI" id="CHEBI:15378"/>
        <dbReference type="ChEBI" id="CHEBI:24646"/>
        <dbReference type="ChEBI" id="CHEBI:57540"/>
        <dbReference type="ChEBI" id="CHEBI:57945"/>
        <dbReference type="ChEBI" id="CHEBI:132124"/>
    </reaction>
</comment>
<keyword evidence="5" id="KW-1278">Translocase</keyword>
<evidence type="ECO:0000256" key="6">
    <source>
        <dbReference type="RuleBase" id="RU000320"/>
    </source>
</evidence>
<comment type="function">
    <text evidence="5">NDH-1 shuttles electrons from NADH, via FMN and iron-sulfur (Fe-S) centers, to quinones in the respiratory chain. The immediate electron acceptor for the enzyme in this species is believed to be a menaquinone. Couples the redox reaction to proton translocation (for every two electrons transferred, four hydrogen ions are translocated across the cytoplasmic membrane), and thus conserves the redox energy in a proton gradient.</text>
</comment>
<proteinExistence type="inferred from homology"/>
<keyword evidence="5" id="KW-1003">Cell membrane</keyword>
<dbReference type="GO" id="GO:0048038">
    <property type="term" value="F:quinone binding"/>
    <property type="evidence" value="ECO:0007669"/>
    <property type="project" value="UniProtKB-KW"/>
</dbReference>
<dbReference type="Proteomes" id="UP000632740">
    <property type="component" value="Unassembled WGS sequence"/>
</dbReference>
<dbReference type="GO" id="GO:0042773">
    <property type="term" value="P:ATP synthesis coupled electron transport"/>
    <property type="evidence" value="ECO:0007669"/>
    <property type="project" value="InterPro"/>
</dbReference>